<dbReference type="Gene3D" id="1.10.510.10">
    <property type="entry name" value="Transferase(Phosphotransferase) domain 1"/>
    <property type="match status" value="1"/>
</dbReference>
<gene>
    <name evidence="2" type="ORF">QBC46DRAFT_390904</name>
</gene>
<evidence type="ECO:0000313" key="3">
    <source>
        <dbReference type="Proteomes" id="UP001303473"/>
    </source>
</evidence>
<dbReference type="GO" id="GO:0005524">
    <property type="term" value="F:ATP binding"/>
    <property type="evidence" value="ECO:0007669"/>
    <property type="project" value="InterPro"/>
</dbReference>
<dbReference type="AlphaFoldDB" id="A0AAN6N4B3"/>
<dbReference type="Pfam" id="PF00069">
    <property type="entry name" value="Pkinase"/>
    <property type="match status" value="1"/>
</dbReference>
<evidence type="ECO:0000313" key="2">
    <source>
        <dbReference type="EMBL" id="KAK3938159.1"/>
    </source>
</evidence>
<dbReference type="GO" id="GO:0004672">
    <property type="term" value="F:protein kinase activity"/>
    <property type="evidence" value="ECO:0007669"/>
    <property type="project" value="InterPro"/>
</dbReference>
<dbReference type="Proteomes" id="UP001303473">
    <property type="component" value="Unassembled WGS sequence"/>
</dbReference>
<reference evidence="3" key="1">
    <citation type="journal article" date="2023" name="Mol. Phylogenet. Evol.">
        <title>Genome-scale phylogeny and comparative genomics of the fungal order Sordariales.</title>
        <authorList>
            <person name="Hensen N."/>
            <person name="Bonometti L."/>
            <person name="Westerberg I."/>
            <person name="Brannstrom I.O."/>
            <person name="Guillou S."/>
            <person name="Cros-Aarteil S."/>
            <person name="Calhoun S."/>
            <person name="Haridas S."/>
            <person name="Kuo A."/>
            <person name="Mondo S."/>
            <person name="Pangilinan J."/>
            <person name="Riley R."/>
            <person name="LaButti K."/>
            <person name="Andreopoulos B."/>
            <person name="Lipzen A."/>
            <person name="Chen C."/>
            <person name="Yan M."/>
            <person name="Daum C."/>
            <person name="Ng V."/>
            <person name="Clum A."/>
            <person name="Steindorff A."/>
            <person name="Ohm R.A."/>
            <person name="Martin F."/>
            <person name="Silar P."/>
            <person name="Natvig D.O."/>
            <person name="Lalanne C."/>
            <person name="Gautier V."/>
            <person name="Ament-Velasquez S.L."/>
            <person name="Kruys A."/>
            <person name="Hutchinson M.I."/>
            <person name="Powell A.J."/>
            <person name="Barry K."/>
            <person name="Miller A.N."/>
            <person name="Grigoriev I.V."/>
            <person name="Debuchy R."/>
            <person name="Gladieux P."/>
            <person name="Hiltunen Thoren M."/>
            <person name="Johannesson H."/>
        </authorList>
    </citation>
    <scope>NUCLEOTIDE SEQUENCE [LARGE SCALE GENOMIC DNA]</scope>
    <source>
        <strain evidence="3">CBS 340.73</strain>
    </source>
</reference>
<dbReference type="SUPFAM" id="SSF56112">
    <property type="entry name" value="Protein kinase-like (PK-like)"/>
    <property type="match status" value="1"/>
</dbReference>
<proteinExistence type="predicted"/>
<dbReference type="EMBL" id="MU853836">
    <property type="protein sequence ID" value="KAK3938159.1"/>
    <property type="molecule type" value="Genomic_DNA"/>
</dbReference>
<accession>A0AAN6N4B3</accession>
<dbReference type="InterPro" id="IPR011009">
    <property type="entry name" value="Kinase-like_dom_sf"/>
</dbReference>
<dbReference type="InterPro" id="IPR000719">
    <property type="entry name" value="Prot_kinase_dom"/>
</dbReference>
<evidence type="ECO:0000259" key="1">
    <source>
        <dbReference type="PROSITE" id="PS50011"/>
    </source>
</evidence>
<dbReference type="PROSITE" id="PS50011">
    <property type="entry name" value="PROTEIN_KINASE_DOM"/>
    <property type="match status" value="1"/>
</dbReference>
<organism evidence="2 3">
    <name type="scientific">Diplogelasinospora grovesii</name>
    <dbReference type="NCBI Taxonomy" id="303347"/>
    <lineage>
        <taxon>Eukaryota</taxon>
        <taxon>Fungi</taxon>
        <taxon>Dikarya</taxon>
        <taxon>Ascomycota</taxon>
        <taxon>Pezizomycotina</taxon>
        <taxon>Sordariomycetes</taxon>
        <taxon>Sordariomycetidae</taxon>
        <taxon>Sordariales</taxon>
        <taxon>Diplogelasinosporaceae</taxon>
        <taxon>Diplogelasinospora</taxon>
    </lineage>
</organism>
<sequence>MSSSGYESPSWPSWPSFGIQEMYLACDGHLITTIMYGASLIEVHLHPTGSWRGAEDELIENYKVACNDVVKVWKKKFAADDVASHIMSAGKEAFKKLAPVQSAEDFHPLILPEKLICTLSNVEGEWQITELEKGLHTNVPGGREPMRRAVLEDDTAMDLPRYSTKDIKLVERLGRSGIVARVVVDGQERCVRVLDRNTHRAVQREFDCLKKIAASPYAATIRTPKLLGIVVVPDDGRAIGIIEEYISHPEVYEMSNLGRIGHVTEVDKKRREKWASQIRETVTQLHEIGVVWGDAKPSNVLIEPSTDDVRLIGFGGGFTTPWVDDKMAETVQGDDEAVRKIAAYLKVRLE</sequence>
<name>A0AAN6N4B3_9PEZI</name>
<keyword evidence="3" id="KW-1185">Reference proteome</keyword>
<protein>
    <recommendedName>
        <fullName evidence="1">Protein kinase domain-containing protein</fullName>
    </recommendedName>
</protein>
<feature type="domain" description="Protein kinase" evidence="1">
    <location>
        <begin position="167"/>
        <end position="350"/>
    </location>
</feature>
<comment type="caution">
    <text evidence="2">The sequence shown here is derived from an EMBL/GenBank/DDBJ whole genome shotgun (WGS) entry which is preliminary data.</text>
</comment>